<feature type="transmembrane region" description="Helical" evidence="1">
    <location>
        <begin position="43"/>
        <end position="59"/>
    </location>
</feature>
<feature type="transmembrane region" description="Helical" evidence="1">
    <location>
        <begin position="90"/>
        <end position="109"/>
    </location>
</feature>
<keyword evidence="1" id="KW-0812">Transmembrane</keyword>
<name>A0AAV7XQW1_9NEOP</name>
<dbReference type="EMBL" id="JAPTSV010000007">
    <property type="protein sequence ID" value="KAJ1525840.1"/>
    <property type="molecule type" value="Genomic_DNA"/>
</dbReference>
<keyword evidence="1" id="KW-1133">Transmembrane helix</keyword>
<dbReference type="AlphaFoldDB" id="A0AAV7XQW1"/>
<sequence>MRQAEARLVSRVLVEDEEEPSPTKGCCCFCCCSDLASCVYNQALCMIVLMQAVFLYLIVTKCDSCEDRGERASFFDRVLKTKVGCYLRPIAFSFAGSIIMPMTFAAETLRRGVLDRKPRNFVCYMALFPTMVAGYGCQLVLWGMAAVEYVAPLQVEDYGLVDPSERVISPSEVVALVVLALLLLLAGGLYCMVNVWSLYKVYRNPPQSVEHFYYIG</sequence>
<accession>A0AAV7XQW1</accession>
<keyword evidence="3" id="KW-1185">Reference proteome</keyword>
<gene>
    <name evidence="2" type="ORF">ONE63_009036</name>
</gene>
<reference evidence="2" key="1">
    <citation type="submission" date="2022-12" db="EMBL/GenBank/DDBJ databases">
        <title>Chromosome-level genome assembly of the bean flower thrips Megalurothrips usitatus.</title>
        <authorList>
            <person name="Ma L."/>
            <person name="Liu Q."/>
            <person name="Li H."/>
            <person name="Cai W."/>
        </authorList>
    </citation>
    <scope>NUCLEOTIDE SEQUENCE</scope>
    <source>
        <strain evidence="2">Cailab_2022a</strain>
    </source>
</reference>
<protein>
    <submittedName>
        <fullName evidence="2">Uncharacterized protein</fullName>
    </submittedName>
</protein>
<dbReference type="Proteomes" id="UP001075354">
    <property type="component" value="Chromosome 7"/>
</dbReference>
<evidence type="ECO:0000313" key="2">
    <source>
        <dbReference type="EMBL" id="KAJ1525840.1"/>
    </source>
</evidence>
<feature type="transmembrane region" description="Helical" evidence="1">
    <location>
        <begin position="121"/>
        <end position="145"/>
    </location>
</feature>
<comment type="caution">
    <text evidence="2">The sequence shown here is derived from an EMBL/GenBank/DDBJ whole genome shotgun (WGS) entry which is preliminary data.</text>
</comment>
<evidence type="ECO:0000256" key="1">
    <source>
        <dbReference type="SAM" id="Phobius"/>
    </source>
</evidence>
<feature type="transmembrane region" description="Helical" evidence="1">
    <location>
        <begin position="173"/>
        <end position="193"/>
    </location>
</feature>
<proteinExistence type="predicted"/>
<organism evidence="2 3">
    <name type="scientific">Megalurothrips usitatus</name>
    <name type="common">bean blossom thrips</name>
    <dbReference type="NCBI Taxonomy" id="439358"/>
    <lineage>
        <taxon>Eukaryota</taxon>
        <taxon>Metazoa</taxon>
        <taxon>Ecdysozoa</taxon>
        <taxon>Arthropoda</taxon>
        <taxon>Hexapoda</taxon>
        <taxon>Insecta</taxon>
        <taxon>Pterygota</taxon>
        <taxon>Neoptera</taxon>
        <taxon>Paraneoptera</taxon>
        <taxon>Thysanoptera</taxon>
        <taxon>Terebrantia</taxon>
        <taxon>Thripoidea</taxon>
        <taxon>Thripidae</taxon>
        <taxon>Megalurothrips</taxon>
    </lineage>
</organism>
<keyword evidence="1" id="KW-0472">Membrane</keyword>
<evidence type="ECO:0000313" key="3">
    <source>
        <dbReference type="Proteomes" id="UP001075354"/>
    </source>
</evidence>